<dbReference type="Pfam" id="PF00849">
    <property type="entry name" value="PseudoU_synth_2"/>
    <property type="match status" value="1"/>
</dbReference>
<dbReference type="InterPro" id="IPR050188">
    <property type="entry name" value="RluA_PseudoU_synthase"/>
</dbReference>
<dbReference type="AlphaFoldDB" id="A0A940DNB7"/>
<comment type="caution">
    <text evidence="8">The sequence shown here is derived from an EMBL/GenBank/DDBJ whole genome shotgun (WGS) entry which is preliminary data.</text>
</comment>
<reference evidence="8" key="1">
    <citation type="submission" date="2020-10" db="EMBL/GenBank/DDBJ databases">
        <authorList>
            <person name="Gilroy R."/>
        </authorList>
    </citation>
    <scope>NUCLEOTIDE SEQUENCE</scope>
    <source>
        <strain evidence="8">F1-3629</strain>
    </source>
</reference>
<feature type="domain" description="RNA-binding S4" evidence="7">
    <location>
        <begin position="45"/>
        <end position="110"/>
    </location>
</feature>
<organism evidence="8 9">
    <name type="scientific">Candidatus Cryptobacteroides gallistercoris</name>
    <dbReference type="NCBI Taxonomy" id="2840765"/>
    <lineage>
        <taxon>Bacteria</taxon>
        <taxon>Pseudomonadati</taxon>
        <taxon>Bacteroidota</taxon>
        <taxon>Bacteroidia</taxon>
        <taxon>Bacteroidales</taxon>
        <taxon>Candidatus Cryptobacteroides</taxon>
    </lineage>
</organism>
<dbReference type="CDD" id="cd00165">
    <property type="entry name" value="S4"/>
    <property type="match status" value="1"/>
</dbReference>
<dbReference type="NCBIfam" id="TIGR00005">
    <property type="entry name" value="rluA_subfam"/>
    <property type="match status" value="1"/>
</dbReference>
<evidence type="ECO:0000256" key="3">
    <source>
        <dbReference type="ARBA" id="ARBA00023235"/>
    </source>
</evidence>
<dbReference type="InterPro" id="IPR002942">
    <property type="entry name" value="S4_RNA-bd"/>
</dbReference>
<dbReference type="InterPro" id="IPR020103">
    <property type="entry name" value="PsdUridine_synth_cat_dom_sf"/>
</dbReference>
<evidence type="ECO:0000256" key="6">
    <source>
        <dbReference type="RuleBase" id="RU362028"/>
    </source>
</evidence>
<dbReference type="PROSITE" id="PS50889">
    <property type="entry name" value="S4"/>
    <property type="match status" value="1"/>
</dbReference>
<dbReference type="PANTHER" id="PTHR21600:SF44">
    <property type="entry name" value="RIBOSOMAL LARGE SUBUNIT PSEUDOURIDINE SYNTHASE D"/>
    <property type="match status" value="1"/>
</dbReference>
<proteinExistence type="inferred from homology"/>
<reference evidence="8" key="2">
    <citation type="journal article" date="2021" name="PeerJ">
        <title>Extensive microbial diversity within the chicken gut microbiome revealed by metagenomics and culture.</title>
        <authorList>
            <person name="Gilroy R."/>
            <person name="Ravi A."/>
            <person name="Getino M."/>
            <person name="Pursley I."/>
            <person name="Horton D.L."/>
            <person name="Alikhan N.F."/>
            <person name="Baker D."/>
            <person name="Gharbi K."/>
            <person name="Hall N."/>
            <person name="Watson M."/>
            <person name="Adriaenssens E.M."/>
            <person name="Foster-Nyarko E."/>
            <person name="Jarju S."/>
            <person name="Secka A."/>
            <person name="Antonio M."/>
            <person name="Oren A."/>
            <person name="Chaudhuri R.R."/>
            <person name="La Ragione R."/>
            <person name="Hildebrand F."/>
            <person name="Pallen M.J."/>
        </authorList>
    </citation>
    <scope>NUCLEOTIDE SEQUENCE</scope>
    <source>
        <strain evidence="8">F1-3629</strain>
    </source>
</reference>
<dbReference type="CDD" id="cd02869">
    <property type="entry name" value="PseudoU_synth_RluA_like"/>
    <property type="match status" value="1"/>
</dbReference>
<dbReference type="GO" id="GO:0000455">
    <property type="term" value="P:enzyme-directed rRNA pseudouridine synthesis"/>
    <property type="evidence" value="ECO:0007669"/>
    <property type="project" value="TreeGrafter"/>
</dbReference>
<dbReference type="Gene3D" id="3.30.2350.10">
    <property type="entry name" value="Pseudouridine synthase"/>
    <property type="match status" value="1"/>
</dbReference>
<evidence type="ECO:0000256" key="2">
    <source>
        <dbReference type="ARBA" id="ARBA00022884"/>
    </source>
</evidence>
<dbReference type="PROSITE" id="PS01129">
    <property type="entry name" value="PSI_RLU"/>
    <property type="match status" value="1"/>
</dbReference>
<evidence type="ECO:0000313" key="8">
    <source>
        <dbReference type="EMBL" id="MBO8453994.1"/>
    </source>
</evidence>
<keyword evidence="2 5" id="KW-0694">RNA-binding</keyword>
<dbReference type="EC" id="5.4.99.-" evidence="6"/>
<dbReference type="InterPro" id="IPR006224">
    <property type="entry name" value="PsdUridine_synth_RluA-like_CS"/>
</dbReference>
<comment type="catalytic activity">
    <reaction evidence="6">
        <text>a uridine in RNA = a pseudouridine in RNA</text>
        <dbReference type="Rhea" id="RHEA:48348"/>
        <dbReference type="Rhea" id="RHEA-COMP:12068"/>
        <dbReference type="Rhea" id="RHEA-COMP:12069"/>
        <dbReference type="ChEBI" id="CHEBI:65314"/>
        <dbReference type="ChEBI" id="CHEBI:65315"/>
    </reaction>
</comment>
<feature type="active site" evidence="4">
    <location>
        <position position="171"/>
    </location>
</feature>
<dbReference type="SUPFAM" id="SSF55174">
    <property type="entry name" value="Alpha-L RNA-binding motif"/>
    <property type="match status" value="1"/>
</dbReference>
<evidence type="ECO:0000256" key="4">
    <source>
        <dbReference type="PIRSR" id="PIRSR606225-1"/>
    </source>
</evidence>
<dbReference type="SMART" id="SM00363">
    <property type="entry name" value="S4"/>
    <property type="match status" value="1"/>
</dbReference>
<dbReference type="FunFam" id="3.30.2350.10:FF:000006">
    <property type="entry name" value="Pseudouridine synthase"/>
    <property type="match status" value="1"/>
</dbReference>
<dbReference type="InterPro" id="IPR006225">
    <property type="entry name" value="PsdUridine_synth_RluC/D"/>
</dbReference>
<protein>
    <recommendedName>
        <fullName evidence="6">Pseudouridine synthase</fullName>
        <ecNumber evidence="6">5.4.99.-</ecNumber>
    </recommendedName>
</protein>
<keyword evidence="3 6" id="KW-0413">Isomerase</keyword>
<comment type="function">
    <text evidence="6">Responsible for synthesis of pseudouridine from uracil.</text>
</comment>
<dbReference type="GO" id="GO:0120159">
    <property type="term" value="F:rRNA pseudouridine synthase activity"/>
    <property type="evidence" value="ECO:0007669"/>
    <property type="project" value="UniProtKB-ARBA"/>
</dbReference>
<evidence type="ECO:0000259" key="7">
    <source>
        <dbReference type="SMART" id="SM00363"/>
    </source>
</evidence>
<dbReference type="Gene3D" id="3.10.290.10">
    <property type="entry name" value="RNA-binding S4 domain"/>
    <property type="match status" value="1"/>
</dbReference>
<dbReference type="GO" id="GO:0003723">
    <property type="term" value="F:RNA binding"/>
    <property type="evidence" value="ECO:0007669"/>
    <property type="project" value="UniProtKB-KW"/>
</dbReference>
<dbReference type="Proteomes" id="UP000771749">
    <property type="component" value="Unassembled WGS sequence"/>
</dbReference>
<evidence type="ECO:0000256" key="1">
    <source>
        <dbReference type="ARBA" id="ARBA00010876"/>
    </source>
</evidence>
<dbReference type="PANTHER" id="PTHR21600">
    <property type="entry name" value="MITOCHONDRIAL RNA PSEUDOURIDINE SYNTHASE"/>
    <property type="match status" value="1"/>
</dbReference>
<accession>A0A940DNB7</accession>
<name>A0A940DNB7_9BACT</name>
<dbReference type="EMBL" id="JADIMJ010000067">
    <property type="protein sequence ID" value="MBO8453994.1"/>
    <property type="molecule type" value="Genomic_DNA"/>
</dbReference>
<dbReference type="InterPro" id="IPR036986">
    <property type="entry name" value="S4_RNA-bd_sf"/>
</dbReference>
<dbReference type="Pfam" id="PF01479">
    <property type="entry name" value="S4"/>
    <property type="match status" value="1"/>
</dbReference>
<evidence type="ECO:0000256" key="5">
    <source>
        <dbReference type="PROSITE-ProRule" id="PRU00182"/>
    </source>
</evidence>
<dbReference type="SUPFAM" id="SSF55120">
    <property type="entry name" value="Pseudouridine synthase"/>
    <property type="match status" value="1"/>
</dbReference>
<dbReference type="InterPro" id="IPR006145">
    <property type="entry name" value="PsdUridine_synth_RsuA/RluA"/>
</dbReference>
<sequence length="364" mass="41930">MTAPAPEEILEHTAEEDDEEIRCEDEEQEMFEHFRFELDKGQAPMRVDKYLSTHMENTSRHRIQLAIKEDYIRVNGKTAKANCIVRPGDVITFVMPYQRRGLEILPENIPLDIVYEDDCLLVLNKPAGLVVHPGHGHFSGTLVNALAYHLGISQGPDAKDERMGVLVHRIDKDTSGLLVVAKTEEAQLDLAKQFFVHSIDRRYVAIVWGNLPDDEGTITGNIGRDPSDRMRFKVFPDGDHGKHAVTHYRVLERFGYVTVVECRLETGRTHQIRVHFNWIGHPLFNDGRYDGAEIRKGTIYARYRQFIENCFRLLPRQALHAKTLGFVHPVTKEYMSFDSPLPDDMQALIEKWRRYAQNLTPELE</sequence>
<comment type="similarity">
    <text evidence="1 6">Belongs to the pseudouridine synthase RluA family.</text>
</comment>
<evidence type="ECO:0000313" key="9">
    <source>
        <dbReference type="Proteomes" id="UP000771749"/>
    </source>
</evidence>
<gene>
    <name evidence="8" type="ORF">IAC07_04620</name>
</gene>